<gene>
    <name evidence="6" type="ORF">SCLCIDRAFT_462193</name>
</gene>
<dbReference type="PANTHER" id="PTHR46494">
    <property type="entry name" value="CORA FAMILY METAL ION TRANSPORTER (EUROFUNG)"/>
    <property type="match status" value="1"/>
</dbReference>
<accession>A0A0C3CWZ9</accession>
<protein>
    <submittedName>
        <fullName evidence="6">Uncharacterized protein</fullName>
    </submittedName>
</protein>
<dbReference type="GO" id="GO:0050897">
    <property type="term" value="F:cobalt ion binding"/>
    <property type="evidence" value="ECO:0007669"/>
    <property type="project" value="TreeGrafter"/>
</dbReference>
<dbReference type="GO" id="GO:0015095">
    <property type="term" value="F:magnesium ion transmembrane transporter activity"/>
    <property type="evidence" value="ECO:0007669"/>
    <property type="project" value="TreeGrafter"/>
</dbReference>
<dbReference type="PANTHER" id="PTHR46494:SF1">
    <property type="entry name" value="CORA FAMILY METAL ION TRANSPORTER (EUROFUNG)"/>
    <property type="match status" value="1"/>
</dbReference>
<dbReference type="OrthoDB" id="3231000at2759"/>
<organism evidence="6 7">
    <name type="scientific">Scleroderma citrinum Foug A</name>
    <dbReference type="NCBI Taxonomy" id="1036808"/>
    <lineage>
        <taxon>Eukaryota</taxon>
        <taxon>Fungi</taxon>
        <taxon>Dikarya</taxon>
        <taxon>Basidiomycota</taxon>
        <taxon>Agaricomycotina</taxon>
        <taxon>Agaricomycetes</taxon>
        <taxon>Agaricomycetidae</taxon>
        <taxon>Boletales</taxon>
        <taxon>Sclerodermatineae</taxon>
        <taxon>Sclerodermataceae</taxon>
        <taxon>Scleroderma</taxon>
    </lineage>
</organism>
<dbReference type="Gene3D" id="1.20.58.340">
    <property type="entry name" value="Magnesium transport protein CorA, transmembrane region"/>
    <property type="match status" value="1"/>
</dbReference>
<proteinExistence type="predicted"/>
<evidence type="ECO:0000256" key="1">
    <source>
        <dbReference type="ARBA" id="ARBA00004651"/>
    </source>
</evidence>
<evidence type="ECO:0000256" key="3">
    <source>
        <dbReference type="ARBA" id="ARBA00022989"/>
    </source>
</evidence>
<evidence type="ECO:0000256" key="5">
    <source>
        <dbReference type="SAM" id="Phobius"/>
    </source>
</evidence>
<feature type="transmembrane region" description="Helical" evidence="5">
    <location>
        <begin position="468"/>
        <end position="488"/>
    </location>
</feature>
<comment type="subcellular location">
    <subcellularLocation>
        <location evidence="1">Cell membrane</location>
        <topology evidence="1">Multi-pass membrane protein</topology>
    </subcellularLocation>
</comment>
<keyword evidence="4 5" id="KW-0472">Membrane</keyword>
<feature type="transmembrane region" description="Helical" evidence="5">
    <location>
        <begin position="500"/>
        <end position="519"/>
    </location>
</feature>
<reference evidence="7" key="2">
    <citation type="submission" date="2015-01" db="EMBL/GenBank/DDBJ databases">
        <title>Evolutionary Origins and Diversification of the Mycorrhizal Mutualists.</title>
        <authorList>
            <consortium name="DOE Joint Genome Institute"/>
            <consortium name="Mycorrhizal Genomics Consortium"/>
            <person name="Kohler A."/>
            <person name="Kuo A."/>
            <person name="Nagy L.G."/>
            <person name="Floudas D."/>
            <person name="Copeland A."/>
            <person name="Barry K.W."/>
            <person name="Cichocki N."/>
            <person name="Veneault-Fourrey C."/>
            <person name="LaButti K."/>
            <person name="Lindquist E.A."/>
            <person name="Lipzen A."/>
            <person name="Lundell T."/>
            <person name="Morin E."/>
            <person name="Murat C."/>
            <person name="Riley R."/>
            <person name="Ohm R."/>
            <person name="Sun H."/>
            <person name="Tunlid A."/>
            <person name="Henrissat B."/>
            <person name="Grigoriev I.V."/>
            <person name="Hibbett D.S."/>
            <person name="Martin F."/>
        </authorList>
    </citation>
    <scope>NUCLEOTIDE SEQUENCE [LARGE SCALE GENOMIC DNA]</scope>
    <source>
        <strain evidence="7">Foug A</strain>
    </source>
</reference>
<dbReference type="GO" id="GO:0005886">
    <property type="term" value="C:plasma membrane"/>
    <property type="evidence" value="ECO:0007669"/>
    <property type="project" value="UniProtKB-SubCell"/>
</dbReference>
<dbReference type="AlphaFoldDB" id="A0A0C3CWZ9"/>
<evidence type="ECO:0000313" key="6">
    <source>
        <dbReference type="EMBL" id="KIM53075.1"/>
    </source>
</evidence>
<dbReference type="InterPro" id="IPR045863">
    <property type="entry name" value="CorA_TM1_TM2"/>
</dbReference>
<evidence type="ECO:0000256" key="4">
    <source>
        <dbReference type="ARBA" id="ARBA00023136"/>
    </source>
</evidence>
<name>A0A0C3CWZ9_9AGAM</name>
<dbReference type="HOGENOM" id="CLU_018401_0_0_1"/>
<dbReference type="InterPro" id="IPR002523">
    <property type="entry name" value="MgTranspt_CorA/ZnTranspt_ZntB"/>
</dbReference>
<dbReference type="EMBL" id="KN822190">
    <property type="protein sequence ID" value="KIM53075.1"/>
    <property type="molecule type" value="Genomic_DNA"/>
</dbReference>
<reference evidence="6 7" key="1">
    <citation type="submission" date="2014-04" db="EMBL/GenBank/DDBJ databases">
        <authorList>
            <consortium name="DOE Joint Genome Institute"/>
            <person name="Kuo A."/>
            <person name="Kohler A."/>
            <person name="Nagy L.G."/>
            <person name="Floudas D."/>
            <person name="Copeland A."/>
            <person name="Barry K.W."/>
            <person name="Cichocki N."/>
            <person name="Veneault-Fourrey C."/>
            <person name="LaButti K."/>
            <person name="Lindquist E.A."/>
            <person name="Lipzen A."/>
            <person name="Lundell T."/>
            <person name="Morin E."/>
            <person name="Murat C."/>
            <person name="Sun H."/>
            <person name="Tunlid A."/>
            <person name="Henrissat B."/>
            <person name="Grigoriev I.V."/>
            <person name="Hibbett D.S."/>
            <person name="Martin F."/>
            <person name="Nordberg H.P."/>
            <person name="Cantor M.N."/>
            <person name="Hua S.X."/>
        </authorList>
    </citation>
    <scope>NUCLEOTIDE SEQUENCE [LARGE SCALE GENOMIC DNA]</scope>
    <source>
        <strain evidence="6 7">Foug A</strain>
    </source>
</reference>
<dbReference type="GO" id="GO:0000287">
    <property type="term" value="F:magnesium ion binding"/>
    <property type="evidence" value="ECO:0007669"/>
    <property type="project" value="TreeGrafter"/>
</dbReference>
<feature type="transmembrane region" description="Helical" evidence="5">
    <location>
        <begin position="434"/>
        <end position="456"/>
    </location>
</feature>
<keyword evidence="7" id="KW-1185">Reference proteome</keyword>
<sequence>MDISKFRTPVPTYRHAAPSAPWPWMDFDMDDSVVEPIFPPGQPLPPTDWTKYPQNLFGNWTPDQVKRSRMLTTCSDNAASVEAFWSKLQEPRPDGIRVRALFVDHLSLDVLRMLGTTYNIEPFFFSSSANWIPSRYQEDPKPGHGDHITVTLPFIRTMRHVTNKPESVSSAGSLTKEVLPPQSELQVIDTQAPLILPSTGHLLLQDLLAIHMVRERNTSTIISYHAISDVKTTSAQHLRSLVQRTGDSVYWSKIFKKSKDPTFLFLAILWYALYAWDEAFEALYGHITELETDVLRTNEIGLTRELHKVEAHLLHYKQLLQDFKKSVIFVNDTSNPATELEKMSGPETKEWESKTEQERKMAAQELEDSKNLMDKESHNLLSEIERLEGQRSMYSDRLQNVMRLAFASVNIEDSRAMKNLTEASLKDSAAMKQISYLTMVFLPASLMASVFGMNVAEINPGTKENLSHFAVATVVLTLFTAWLVIALQLHSSFWPPGSGVFRRLAWPVFYVATLIGDAIRERRGNVQRNRTPA</sequence>
<dbReference type="Proteomes" id="UP000053989">
    <property type="component" value="Unassembled WGS sequence"/>
</dbReference>
<evidence type="ECO:0000256" key="2">
    <source>
        <dbReference type="ARBA" id="ARBA00022692"/>
    </source>
</evidence>
<dbReference type="GO" id="GO:0015087">
    <property type="term" value="F:cobalt ion transmembrane transporter activity"/>
    <property type="evidence" value="ECO:0007669"/>
    <property type="project" value="TreeGrafter"/>
</dbReference>
<evidence type="ECO:0000313" key="7">
    <source>
        <dbReference type="Proteomes" id="UP000053989"/>
    </source>
</evidence>
<keyword evidence="2 5" id="KW-0812">Transmembrane</keyword>
<dbReference type="SUPFAM" id="SSF144083">
    <property type="entry name" value="Magnesium transport protein CorA, transmembrane region"/>
    <property type="match status" value="1"/>
</dbReference>
<dbReference type="STRING" id="1036808.A0A0C3CWZ9"/>
<dbReference type="InParanoid" id="A0A0C3CWZ9"/>
<keyword evidence="3 5" id="KW-1133">Transmembrane helix</keyword>
<dbReference type="Pfam" id="PF01544">
    <property type="entry name" value="CorA"/>
    <property type="match status" value="1"/>
</dbReference>